<dbReference type="AlphaFoldDB" id="A0AAD2EQA1"/>
<proteinExistence type="predicted"/>
<keyword evidence="2" id="KW-1185">Reference proteome</keyword>
<accession>A0AAD2EQA1</accession>
<evidence type="ECO:0000313" key="2">
    <source>
        <dbReference type="Proteomes" id="UP001189915"/>
    </source>
</evidence>
<sequence length="308" mass="31366">MSSGGSTQTVTKSDPWAGQQPYLSGVFQGAQNTYNQFAGNPASSVAGFTPDQQQAIGMTQNVANGTNVGNAATVNNAAGNYTTNLLNGNYLNSNPGNAAFNKFASGDMMNNPYMTGMANAAADSITRAYQTATSPQTASAFAGSGRYGSGAYGNAVSQNQQDLATQLGNSMNNLYGGMYQNNMQNMLQGAQGVSTNYNTAAQQQLAGAANAPNIVNSVNGAISNLYNMGGNQQALNQAQISAPWQQLNNFSNLVQGQYGGSSTTTQPYYQNRIAGGMGGALAGAALGSVIPGLGTMAGAMGGGLLGMI</sequence>
<dbReference type="EMBL" id="CATWAF010000004">
    <property type="protein sequence ID" value="CAJ0699272.1"/>
    <property type="molecule type" value="Genomic_DNA"/>
</dbReference>
<protein>
    <submittedName>
        <fullName evidence="1">Uncharacterized protein</fullName>
    </submittedName>
</protein>
<dbReference type="Proteomes" id="UP001189915">
    <property type="component" value="Unassembled WGS sequence"/>
</dbReference>
<organism evidence="1 2">
    <name type="scientific">Ralstonia wenshanensis</name>
    <dbReference type="NCBI Taxonomy" id="2842456"/>
    <lineage>
        <taxon>Bacteria</taxon>
        <taxon>Pseudomonadati</taxon>
        <taxon>Pseudomonadota</taxon>
        <taxon>Betaproteobacteria</taxon>
        <taxon>Burkholderiales</taxon>
        <taxon>Burkholderiaceae</taxon>
        <taxon>Ralstonia</taxon>
    </lineage>
</organism>
<name>A0AAD2EQA1_9RALS</name>
<comment type="caution">
    <text evidence="1">The sequence shown here is derived from an EMBL/GenBank/DDBJ whole genome shotgun (WGS) entry which is preliminary data.</text>
</comment>
<evidence type="ECO:0000313" key="1">
    <source>
        <dbReference type="EMBL" id="CAJ0699272.1"/>
    </source>
</evidence>
<gene>
    <name evidence="1" type="ORF">LMG18091_02892</name>
</gene>
<dbReference type="RefSeq" id="WP_316870333.1">
    <property type="nucleotide sequence ID" value="NZ_CATWAF010000004.1"/>
</dbReference>
<reference evidence="1 2" key="1">
    <citation type="submission" date="2023-07" db="EMBL/GenBank/DDBJ databases">
        <authorList>
            <person name="Peeters C."/>
        </authorList>
    </citation>
    <scope>NUCLEOTIDE SEQUENCE [LARGE SCALE GENOMIC DNA]</scope>
    <source>
        <strain evidence="1 2">LMG 18091</strain>
    </source>
</reference>